<dbReference type="RefSeq" id="WP_314795537.1">
    <property type="nucleotide sequence ID" value="NZ_CP130319.1"/>
</dbReference>
<proteinExistence type="predicted"/>
<evidence type="ECO:0000313" key="2">
    <source>
        <dbReference type="EMBL" id="WNR42250.1"/>
    </source>
</evidence>
<name>A0AA96LNX7_9BACL</name>
<evidence type="ECO:0000313" key="3">
    <source>
        <dbReference type="Proteomes" id="UP001304650"/>
    </source>
</evidence>
<dbReference type="KEGG" id="proo:MJB10_14000"/>
<evidence type="ECO:0000256" key="1">
    <source>
        <dbReference type="SAM" id="Phobius"/>
    </source>
</evidence>
<dbReference type="EMBL" id="CP130319">
    <property type="protein sequence ID" value="WNR42250.1"/>
    <property type="molecule type" value="Genomic_DNA"/>
</dbReference>
<organism evidence="2 3">
    <name type="scientific">Paenibacillus roseopurpureus</name>
    <dbReference type="NCBI Taxonomy" id="2918901"/>
    <lineage>
        <taxon>Bacteria</taxon>
        <taxon>Bacillati</taxon>
        <taxon>Bacillota</taxon>
        <taxon>Bacilli</taxon>
        <taxon>Bacillales</taxon>
        <taxon>Paenibacillaceae</taxon>
        <taxon>Paenibacillus</taxon>
    </lineage>
</organism>
<keyword evidence="1" id="KW-1133">Transmembrane helix</keyword>
<keyword evidence="1" id="KW-0472">Membrane</keyword>
<accession>A0AA96LNX7</accession>
<dbReference type="Proteomes" id="UP001304650">
    <property type="component" value="Chromosome"/>
</dbReference>
<reference evidence="2" key="1">
    <citation type="submission" date="2022-02" db="EMBL/GenBank/DDBJ databases">
        <title>Paenibacillus sp. MBLB1832 Whole Genome Shotgun Sequencing.</title>
        <authorList>
            <person name="Hwang C.Y."/>
            <person name="Cho E.-S."/>
            <person name="Seo M.-J."/>
        </authorList>
    </citation>
    <scope>NUCLEOTIDE SEQUENCE</scope>
    <source>
        <strain evidence="2">MBLB1832</strain>
    </source>
</reference>
<keyword evidence="3" id="KW-1185">Reference proteome</keyword>
<sequence length="221" mass="24507">MFRKLIQGQEGGIVLEAALLLPLFLAFVLGLIVCIQLAIIEMAMQSGVSEATKSIAGQLYPVRLLVQEAKSTYDQSSAAKMLNGAVDRVQDVRSRVTSAEDFAEQYEAYIPDSVLALVQWEKEKRKLGEGLAQEELDNLYETQVKPRLLAAFTPIVFAFCHGSAIDQRHFQVTDVTLPSMEQGGVAYFGVEAQMTYKLPIPFMSLVIVVKKRAYERAWVGA</sequence>
<feature type="transmembrane region" description="Helical" evidence="1">
    <location>
        <begin position="12"/>
        <end position="39"/>
    </location>
</feature>
<dbReference type="AlphaFoldDB" id="A0AA96LNX7"/>
<gene>
    <name evidence="2" type="ORF">MJB10_14000</name>
</gene>
<protein>
    <submittedName>
        <fullName evidence="2">Pilus assembly protein</fullName>
    </submittedName>
</protein>
<keyword evidence="1" id="KW-0812">Transmembrane</keyword>